<protein>
    <submittedName>
        <fullName evidence="1">Uncharacterized protein</fullName>
    </submittedName>
</protein>
<dbReference type="EMBL" id="CP060731">
    <property type="protein sequence ID" value="QNN76832.1"/>
    <property type="molecule type" value="Genomic_DNA"/>
</dbReference>
<proteinExistence type="predicted"/>
<dbReference type="GeneID" id="81471872"/>
<dbReference type="AlphaFoldDB" id="A0A7G9T9Q7"/>
<accession>A0A7G9T9Q7</accession>
<dbReference type="Proteomes" id="UP000515838">
    <property type="component" value="Chromosome"/>
</dbReference>
<organism evidence="1 2">
    <name type="scientific">Pseudoxanthomonas mexicana</name>
    <dbReference type="NCBI Taxonomy" id="128785"/>
    <lineage>
        <taxon>Bacteria</taxon>
        <taxon>Pseudomonadati</taxon>
        <taxon>Pseudomonadota</taxon>
        <taxon>Gammaproteobacteria</taxon>
        <taxon>Lysobacterales</taxon>
        <taxon>Lysobacteraceae</taxon>
        <taxon>Pseudoxanthomonas</taxon>
    </lineage>
</organism>
<dbReference type="RefSeq" id="WP_187572562.1">
    <property type="nucleotide sequence ID" value="NZ_CP060731.1"/>
</dbReference>
<reference evidence="1 2" key="1">
    <citation type="submission" date="2020-08" db="EMBL/GenBank/DDBJ databases">
        <title>Streptomycin Non-resistant strain, P. mexicana.</title>
        <authorList>
            <person name="Ganesh-Kumar S."/>
            <person name="Zhe T."/>
            <person name="Yu Z."/>
            <person name="Min Y."/>
        </authorList>
    </citation>
    <scope>NUCLEOTIDE SEQUENCE [LARGE SCALE GENOMIC DNA]</scope>
    <source>
        <strain evidence="1 2">GTZY2</strain>
    </source>
</reference>
<gene>
    <name evidence="1" type="ORF">IAE60_12880</name>
</gene>
<evidence type="ECO:0000313" key="2">
    <source>
        <dbReference type="Proteomes" id="UP000515838"/>
    </source>
</evidence>
<name>A0A7G9T9Q7_PSEMX</name>
<evidence type="ECO:0000313" key="1">
    <source>
        <dbReference type="EMBL" id="QNN76832.1"/>
    </source>
</evidence>
<sequence length="357" mass="40127">MSEYESKRIAQIYRRIDAGNSAYLMEQVIGVLRVSAWFEFLRANLPGDAPLTPYAVGRLLQPETYVKEGAHHQNLWAKYAQGQHVPSALTLSKIEVHVPGSAAVLNSRLWWMLDCKRPRHMDVAMLDSLPYPIRDCMFVLEQGRVVIARSWDDSLDRLCERASGLEALVAAVWVLREALHAGDEDNYLSIGEYLHSILLMVLASKELHCIRYTLMAFFFEFVFPLCSGRDLTLNPDPQQLLESAEAFDEVRWLYEDSGTVEPVHHGDSSSCYALFEGSLGWDMRLGLGPHYGVREGASNPEAHLYARRCRIYRTCALAVLGQGPAVSVPPRAVRLRVCGGEASAAFRSRRLRDMAVS</sequence>